<dbReference type="Pfam" id="PF12708">
    <property type="entry name" value="Pect-lyase_RHGA_epim"/>
    <property type="match status" value="2"/>
</dbReference>
<sequence>MKHFIKCSLLLAASAILQLAQPAFAVDSLLAFADLHGQIRKPDLIDIDDRVNIIRGVAGNDAPPFTRHHEKRYGSGGPYWMSQIKRQGRVAYGNNASYVIWRNVKDYGAKGDGVTDDSYAINNATADGNRCGLGCDSQTTTPAIIYFPPGTYMISQPIIMYYYSQFIGDANNLPVLMALPEFNAIGLLDADKYLPYGFTWYTNQNNFYRQVRNFVLDLTLVEPTRAVHGIHWQVAQATSLQNIVFRMVQGTLGDKNQQQGIFMDNGSGGYMEDLIFIGGGIGLFAGNQQFTVRNLTFNYCETAIFQNWNWVFLYKDIVINNCGIGIDFSQGGSVPATGSTVVQDTVFNNVQYGIITTFATNSTPTSAGSLVLDNVNFVQTDPAIQFPNNTVILPGNQRIASWVQGRAYTAFESVEVIQNLTCYEPAANSSRIQQLVGAPPKSQSLLDPSGNVWARGRPQYEGVPVANFKSSFDFGCHGDGITDDTANVQNFLNSIASDEIAYFDHGAYLIRDTIQVPNNVKIVGEIWPLFMVDGTSATFSDPSNPKPAFRVGNPGDVGTVEMSEIVFETRGPAPGAIILEWNLAGTTPTATGMWDTHFRIGGSNGTLLQSDHCSKNPKAVHGADSSCIGAFLLMHITHSASLIMVNNWGWVSDHELDLPDHNQIDIYNGRGILVESQGPAWLYGTSFEHSMLYNYNFANSKELYFGVIQSETAYMQDNPNSLQPFPPLTAYSDPTFAECFLPICYKTYGLYIYNSTYLFMYGAGLYSFFNNYDQGCLLTEDCQQFIFGMEQSEGIYLYALNTKASDNMVEIEGVAVVPQAANGNGFCQTVAIFEYP</sequence>
<dbReference type="Gene3D" id="2.160.20.10">
    <property type="entry name" value="Single-stranded right-handed beta-helix, Pectin lyase-like"/>
    <property type="match status" value="2"/>
</dbReference>
<reference evidence="3 4" key="1">
    <citation type="journal article" date="2016" name="Sci. Rep.">
        <title>Peltaster fructicola genome reveals evolution from an invasive phytopathogen to an ectophytic parasite.</title>
        <authorList>
            <person name="Xu C."/>
            <person name="Chen H."/>
            <person name="Gleason M.L."/>
            <person name="Xu J.R."/>
            <person name="Liu H."/>
            <person name="Zhang R."/>
            <person name="Sun G."/>
        </authorList>
    </citation>
    <scope>NUCLEOTIDE SEQUENCE [LARGE SCALE GENOMIC DNA]</scope>
    <source>
        <strain evidence="3 4">LNHT1506</strain>
    </source>
</reference>
<dbReference type="Proteomes" id="UP000503462">
    <property type="component" value="Chromosome 1"/>
</dbReference>
<feature type="domain" description="Rhamnogalacturonase A/B/Epimerase-like pectate lyase" evidence="2">
    <location>
        <begin position="101"/>
        <end position="327"/>
    </location>
</feature>
<accession>A0A6H0XLB5</accession>
<evidence type="ECO:0000313" key="4">
    <source>
        <dbReference type="Proteomes" id="UP000503462"/>
    </source>
</evidence>
<evidence type="ECO:0000313" key="3">
    <source>
        <dbReference type="EMBL" id="QIW95418.1"/>
    </source>
</evidence>
<protein>
    <recommendedName>
        <fullName evidence="2">Rhamnogalacturonase A/B/Epimerase-like pectate lyase domain-containing protein</fullName>
    </recommendedName>
</protein>
<name>A0A6H0XLB5_9PEZI</name>
<dbReference type="InterPro" id="IPR012334">
    <property type="entry name" value="Pectin_lyas_fold"/>
</dbReference>
<dbReference type="OrthoDB" id="1046782at2759"/>
<dbReference type="PANTHER" id="PTHR33928">
    <property type="entry name" value="POLYGALACTURONASE QRT3"/>
    <property type="match status" value="1"/>
</dbReference>
<dbReference type="InterPro" id="IPR024535">
    <property type="entry name" value="RHGA/B-epi-like_pectate_lyase"/>
</dbReference>
<evidence type="ECO:0000256" key="1">
    <source>
        <dbReference type="SAM" id="SignalP"/>
    </source>
</evidence>
<feature type="signal peptide" evidence="1">
    <location>
        <begin position="1"/>
        <end position="25"/>
    </location>
</feature>
<dbReference type="GO" id="GO:0004650">
    <property type="term" value="F:polygalacturonase activity"/>
    <property type="evidence" value="ECO:0007669"/>
    <property type="project" value="InterPro"/>
</dbReference>
<dbReference type="PANTHER" id="PTHR33928:SF2">
    <property type="entry name" value="PECTATE LYASE SUPERFAMILY PROTEIN DOMAIN-CONTAINING PROTEIN-RELATED"/>
    <property type="match status" value="1"/>
</dbReference>
<evidence type="ECO:0000259" key="2">
    <source>
        <dbReference type="Pfam" id="PF12708"/>
    </source>
</evidence>
<keyword evidence="1" id="KW-0732">Signal</keyword>
<proteinExistence type="predicted"/>
<keyword evidence="4" id="KW-1185">Reference proteome</keyword>
<dbReference type="FunFam" id="2.160.20.10:FF:000049">
    <property type="entry name" value="Putative exo-beta-1,3-glucanase"/>
    <property type="match status" value="1"/>
</dbReference>
<gene>
    <name evidence="3" type="ORF">AMS68_000936</name>
</gene>
<feature type="chain" id="PRO_5026251046" description="Rhamnogalacturonase A/B/Epimerase-like pectate lyase domain-containing protein" evidence="1">
    <location>
        <begin position="26"/>
        <end position="836"/>
    </location>
</feature>
<dbReference type="EMBL" id="CP051139">
    <property type="protein sequence ID" value="QIW95418.1"/>
    <property type="molecule type" value="Genomic_DNA"/>
</dbReference>
<organism evidence="3 4">
    <name type="scientific">Peltaster fructicola</name>
    <dbReference type="NCBI Taxonomy" id="286661"/>
    <lineage>
        <taxon>Eukaryota</taxon>
        <taxon>Fungi</taxon>
        <taxon>Dikarya</taxon>
        <taxon>Ascomycota</taxon>
        <taxon>Pezizomycotina</taxon>
        <taxon>Dothideomycetes</taxon>
        <taxon>Dothideomycetes incertae sedis</taxon>
        <taxon>Peltaster</taxon>
    </lineage>
</organism>
<feature type="domain" description="Rhamnogalacturonase A/B/Epimerase-like pectate lyase" evidence="2">
    <location>
        <begin position="473"/>
        <end position="526"/>
    </location>
</feature>
<dbReference type="AlphaFoldDB" id="A0A6H0XLB5"/>
<dbReference type="InterPro" id="IPR039279">
    <property type="entry name" value="QRT3-like"/>
</dbReference>
<dbReference type="CDD" id="cd23668">
    <property type="entry name" value="GH55_beta13glucanase-like"/>
    <property type="match status" value="1"/>
</dbReference>
<dbReference type="SUPFAM" id="SSF51126">
    <property type="entry name" value="Pectin lyase-like"/>
    <property type="match status" value="2"/>
</dbReference>
<dbReference type="InterPro" id="IPR011050">
    <property type="entry name" value="Pectin_lyase_fold/virulence"/>
</dbReference>